<dbReference type="EMBL" id="LCOK01000024">
    <property type="protein sequence ID" value="KKU76341.1"/>
    <property type="molecule type" value="Genomic_DNA"/>
</dbReference>
<dbReference type="AlphaFoldDB" id="A0A0G1T3F6"/>
<comment type="caution">
    <text evidence="1">The sequence shown here is derived from an EMBL/GenBank/DDBJ whole genome shotgun (WGS) entry which is preliminary data.</text>
</comment>
<name>A0A0G1T3F6_9BACT</name>
<reference evidence="1 2" key="1">
    <citation type="journal article" date="2015" name="Nature">
        <title>rRNA introns, odd ribosomes, and small enigmatic genomes across a large radiation of phyla.</title>
        <authorList>
            <person name="Brown C.T."/>
            <person name="Hug L.A."/>
            <person name="Thomas B.C."/>
            <person name="Sharon I."/>
            <person name="Castelle C.J."/>
            <person name="Singh A."/>
            <person name="Wilkins M.J."/>
            <person name="Williams K.H."/>
            <person name="Banfield J.F."/>
        </authorList>
    </citation>
    <scope>NUCLEOTIDE SEQUENCE [LARGE SCALE GENOMIC DNA]</scope>
</reference>
<organism evidence="1 2">
    <name type="scientific">Candidatus Giovannonibacteria bacterium GW2011_GWB1_47_6b</name>
    <dbReference type="NCBI Taxonomy" id="1618655"/>
    <lineage>
        <taxon>Bacteria</taxon>
        <taxon>Candidatus Giovannoniibacteriota</taxon>
    </lineage>
</organism>
<sequence length="72" mass="8332">MPNQDSLAFLEYQRCIGITVAKFQDYFGGTFYLTKKECQNRLENLISRNALHEETRRAIDGWPAFGARETNS</sequence>
<dbReference type="Proteomes" id="UP000034682">
    <property type="component" value="Unassembled WGS sequence"/>
</dbReference>
<gene>
    <name evidence="1" type="ORF">UY02_C0024G0004</name>
</gene>
<proteinExistence type="predicted"/>
<evidence type="ECO:0000313" key="2">
    <source>
        <dbReference type="Proteomes" id="UP000034682"/>
    </source>
</evidence>
<accession>A0A0G1T3F6</accession>
<evidence type="ECO:0000313" key="1">
    <source>
        <dbReference type="EMBL" id="KKU76341.1"/>
    </source>
</evidence>
<protein>
    <submittedName>
        <fullName evidence="1">Uncharacterized protein</fullName>
    </submittedName>
</protein>